<sequence>MIEQWQQLFPGEDTVGRELVERYSEPHRRYHTLEHLAAMLRVVDEHADLADDADAVRLAVWFHDAVYSPFATDNEEQSAQLARARLGTLGVPAGRIDEVVRLVRLTAGHAVAGGDRNGALLADADLAVLASDAAAYERYTVAVRAEYAAVPDEVFRPGRAAILQKLLDLPALFRAVPSRAEWTARAHENLRREIRTLLGAP</sequence>
<keyword evidence="2" id="KW-1185">Reference proteome</keyword>
<dbReference type="Proteomes" id="UP001059617">
    <property type="component" value="Chromosome"/>
</dbReference>
<accession>A0ABY5W022</accession>
<dbReference type="RefSeq" id="WP_259861143.1">
    <property type="nucleotide sequence ID" value="NZ_BAAAST010000030.1"/>
</dbReference>
<protein>
    <submittedName>
        <fullName evidence="1">Metal-dependent phosphohydrolase</fullName>
    </submittedName>
</protein>
<dbReference type="Gene3D" id="1.10.3210.10">
    <property type="entry name" value="Hypothetical protein af1432"/>
    <property type="match status" value="1"/>
</dbReference>
<organism evidence="1 2">
    <name type="scientific">Dactylosporangium fulvum</name>
    <dbReference type="NCBI Taxonomy" id="53359"/>
    <lineage>
        <taxon>Bacteria</taxon>
        <taxon>Bacillati</taxon>
        <taxon>Actinomycetota</taxon>
        <taxon>Actinomycetes</taxon>
        <taxon>Micromonosporales</taxon>
        <taxon>Micromonosporaceae</taxon>
        <taxon>Dactylosporangium</taxon>
    </lineage>
</organism>
<dbReference type="PIRSF" id="PIRSF035170">
    <property type="entry name" value="HD_phosphohydro"/>
    <property type="match status" value="1"/>
</dbReference>
<dbReference type="PANTHER" id="PTHR21174:SF0">
    <property type="entry name" value="HD PHOSPHOHYDROLASE FAMILY PROTEIN-RELATED"/>
    <property type="match status" value="1"/>
</dbReference>
<dbReference type="PANTHER" id="PTHR21174">
    <property type="match status" value="1"/>
</dbReference>
<evidence type="ECO:0000313" key="2">
    <source>
        <dbReference type="Proteomes" id="UP001059617"/>
    </source>
</evidence>
<evidence type="ECO:0000313" key="1">
    <source>
        <dbReference type="EMBL" id="UWP83358.1"/>
    </source>
</evidence>
<reference evidence="1" key="2">
    <citation type="submission" date="2022-09" db="EMBL/GenBank/DDBJ databases">
        <title>Biosynthetic gene clusters of Dactylosporangioum fulvum.</title>
        <authorList>
            <person name="Caradec T."/>
        </authorList>
    </citation>
    <scope>NUCLEOTIDE SEQUENCE</scope>
    <source>
        <strain evidence="1">NRRL B-16292</strain>
    </source>
</reference>
<gene>
    <name evidence="1" type="ORF">Dfulv_03365</name>
</gene>
<dbReference type="SUPFAM" id="SSF109604">
    <property type="entry name" value="HD-domain/PDEase-like"/>
    <property type="match status" value="1"/>
</dbReference>
<name>A0ABY5W022_9ACTN</name>
<dbReference type="InterPro" id="IPR009218">
    <property type="entry name" value="HD_phosphohydro"/>
</dbReference>
<reference evidence="1" key="1">
    <citation type="submission" date="2021-04" db="EMBL/GenBank/DDBJ databases">
        <authorList>
            <person name="Hartkoorn R.C."/>
            <person name="Beaudoing E."/>
            <person name="Hot D."/>
        </authorList>
    </citation>
    <scope>NUCLEOTIDE SEQUENCE</scope>
    <source>
        <strain evidence="1">NRRL B-16292</strain>
    </source>
</reference>
<proteinExistence type="predicted"/>
<dbReference type="EMBL" id="CP073720">
    <property type="protein sequence ID" value="UWP83358.1"/>
    <property type="molecule type" value="Genomic_DNA"/>
</dbReference>